<protein>
    <submittedName>
        <fullName evidence="3">Outer membrane beta-barrel protein</fullName>
    </submittedName>
</protein>
<dbReference type="Proteomes" id="UP000810252">
    <property type="component" value="Unassembled WGS sequence"/>
</dbReference>
<keyword evidence="1" id="KW-0732">Signal</keyword>
<evidence type="ECO:0000313" key="3">
    <source>
        <dbReference type="EMBL" id="MBO8447914.1"/>
    </source>
</evidence>
<name>A0A9D9HEI7_9BACT</name>
<dbReference type="AlphaFoldDB" id="A0A9D9HEI7"/>
<feature type="signal peptide" evidence="1">
    <location>
        <begin position="1"/>
        <end position="23"/>
    </location>
</feature>
<sequence length="241" mass="26018">MKKILNIIAAAAVCTFIAMPVSAKSGVDLGYLNSSYKTKLNGSDKSTKGEPMNGFYVGVNNDVRLFAGLSIQPGLYYSYLNSMSSEEGTGFNMTGSYTEHALNIPIHIKYTFSIVPAFGVYVFAGPTLSLGLVASDKLSVSGDLLGQQFNGSVSYNRYSGNVSANGISDDILNNTLNQYLPSERMNRFDVLMGGGIGLDLIKFITVKGGFDYGLMNRFKGDLADTGTLNRMQFYIALGVKF</sequence>
<reference evidence="3" key="1">
    <citation type="submission" date="2020-10" db="EMBL/GenBank/DDBJ databases">
        <authorList>
            <person name="Gilroy R."/>
        </authorList>
    </citation>
    <scope>NUCLEOTIDE SEQUENCE</scope>
    <source>
        <strain evidence="3">20514</strain>
    </source>
</reference>
<evidence type="ECO:0000256" key="1">
    <source>
        <dbReference type="SAM" id="SignalP"/>
    </source>
</evidence>
<feature type="chain" id="PRO_5038343721" evidence="1">
    <location>
        <begin position="24"/>
        <end position="241"/>
    </location>
</feature>
<dbReference type="Pfam" id="PF13568">
    <property type="entry name" value="OMP_b-brl_2"/>
    <property type="match status" value="1"/>
</dbReference>
<evidence type="ECO:0000259" key="2">
    <source>
        <dbReference type="Pfam" id="PF13568"/>
    </source>
</evidence>
<dbReference type="EMBL" id="JADIMQ010000019">
    <property type="protein sequence ID" value="MBO8447914.1"/>
    <property type="molecule type" value="Genomic_DNA"/>
</dbReference>
<proteinExistence type="predicted"/>
<reference evidence="3" key="2">
    <citation type="journal article" date="2021" name="PeerJ">
        <title>Extensive microbial diversity within the chicken gut microbiome revealed by metagenomics and culture.</title>
        <authorList>
            <person name="Gilroy R."/>
            <person name="Ravi A."/>
            <person name="Getino M."/>
            <person name="Pursley I."/>
            <person name="Horton D.L."/>
            <person name="Alikhan N.F."/>
            <person name="Baker D."/>
            <person name="Gharbi K."/>
            <person name="Hall N."/>
            <person name="Watson M."/>
            <person name="Adriaenssens E.M."/>
            <person name="Foster-Nyarko E."/>
            <person name="Jarju S."/>
            <person name="Secka A."/>
            <person name="Antonio M."/>
            <person name="Oren A."/>
            <person name="Chaudhuri R.R."/>
            <person name="La Ragione R."/>
            <person name="Hildebrand F."/>
            <person name="Pallen M.J."/>
        </authorList>
    </citation>
    <scope>NUCLEOTIDE SEQUENCE</scope>
    <source>
        <strain evidence="3">20514</strain>
    </source>
</reference>
<accession>A0A9D9HEI7</accession>
<dbReference type="InterPro" id="IPR025665">
    <property type="entry name" value="Beta-barrel_OMP_2"/>
</dbReference>
<organism evidence="3 4">
    <name type="scientific">Candidatus Cryptobacteroides merdigallinarum</name>
    <dbReference type="NCBI Taxonomy" id="2840770"/>
    <lineage>
        <taxon>Bacteria</taxon>
        <taxon>Pseudomonadati</taxon>
        <taxon>Bacteroidota</taxon>
        <taxon>Bacteroidia</taxon>
        <taxon>Bacteroidales</taxon>
        <taxon>Candidatus Cryptobacteroides</taxon>
    </lineage>
</organism>
<comment type="caution">
    <text evidence="3">The sequence shown here is derived from an EMBL/GenBank/DDBJ whole genome shotgun (WGS) entry which is preliminary data.</text>
</comment>
<gene>
    <name evidence="3" type="ORF">IAC29_01415</name>
</gene>
<evidence type="ECO:0000313" key="4">
    <source>
        <dbReference type="Proteomes" id="UP000810252"/>
    </source>
</evidence>
<feature type="domain" description="Outer membrane protein beta-barrel" evidence="2">
    <location>
        <begin position="26"/>
        <end position="218"/>
    </location>
</feature>